<dbReference type="GO" id="GO:0006508">
    <property type="term" value="P:proteolysis"/>
    <property type="evidence" value="ECO:0007669"/>
    <property type="project" value="InterPro"/>
</dbReference>
<dbReference type="GO" id="GO:0004252">
    <property type="term" value="F:serine-type endopeptidase activity"/>
    <property type="evidence" value="ECO:0007669"/>
    <property type="project" value="TreeGrafter"/>
</dbReference>
<evidence type="ECO:0000256" key="2">
    <source>
        <dbReference type="ARBA" id="ARBA00022825"/>
    </source>
</evidence>
<dbReference type="Pfam" id="PF00326">
    <property type="entry name" value="Peptidase_S9"/>
    <property type="match status" value="1"/>
</dbReference>
<dbReference type="InterPro" id="IPR011042">
    <property type="entry name" value="6-blade_b-propeller_TolB-like"/>
</dbReference>
<comment type="caution">
    <text evidence="5">The sequence shown here is derived from an EMBL/GenBank/DDBJ whole genome shotgun (WGS) entry which is preliminary data.</text>
</comment>
<dbReference type="EMBL" id="VFSU01000034">
    <property type="protein sequence ID" value="TPE58439.1"/>
    <property type="molecule type" value="Genomic_DNA"/>
</dbReference>
<dbReference type="InterPro" id="IPR029058">
    <property type="entry name" value="AB_hydrolase_fold"/>
</dbReference>
<dbReference type="Gene3D" id="3.40.50.1820">
    <property type="entry name" value="alpha/beta hydrolase"/>
    <property type="match status" value="1"/>
</dbReference>
<keyword evidence="1" id="KW-0378">Hydrolase</keyword>
<dbReference type="OrthoDB" id="1094230at2"/>
<keyword evidence="3" id="KW-0732">Signal</keyword>
<evidence type="ECO:0000259" key="4">
    <source>
        <dbReference type="Pfam" id="PF00326"/>
    </source>
</evidence>
<dbReference type="Gene3D" id="2.120.10.30">
    <property type="entry name" value="TolB, C-terminal domain"/>
    <property type="match status" value="2"/>
</dbReference>
<dbReference type="Pfam" id="PF07676">
    <property type="entry name" value="PD40"/>
    <property type="match status" value="1"/>
</dbReference>
<organism evidence="5 6">
    <name type="scientific">Sandaracinobacter neustonicus</name>
    <dbReference type="NCBI Taxonomy" id="1715348"/>
    <lineage>
        <taxon>Bacteria</taxon>
        <taxon>Pseudomonadati</taxon>
        <taxon>Pseudomonadota</taxon>
        <taxon>Alphaproteobacteria</taxon>
        <taxon>Sphingomonadales</taxon>
        <taxon>Sphingosinicellaceae</taxon>
        <taxon>Sandaracinobacter</taxon>
    </lineage>
</organism>
<feature type="chain" id="PRO_5021329992" evidence="3">
    <location>
        <begin position="21"/>
        <end position="631"/>
    </location>
</feature>
<accession>A0A501XDB9</accession>
<keyword evidence="2" id="KW-0645">Protease</keyword>
<gene>
    <name evidence="5" type="ORF">FJQ54_15275</name>
</gene>
<reference evidence="5 6" key="1">
    <citation type="submission" date="2019-06" db="EMBL/GenBank/DDBJ databases">
        <authorList>
            <person name="Lee I."/>
            <person name="Jang G.I."/>
            <person name="Hwang C.Y."/>
        </authorList>
    </citation>
    <scope>NUCLEOTIDE SEQUENCE [LARGE SCALE GENOMIC DNA]</scope>
    <source>
        <strain evidence="5 6">PAMC 28131</strain>
    </source>
</reference>
<dbReference type="SUPFAM" id="SSF53474">
    <property type="entry name" value="alpha/beta-Hydrolases"/>
    <property type="match status" value="1"/>
</dbReference>
<keyword evidence="6" id="KW-1185">Reference proteome</keyword>
<dbReference type="AlphaFoldDB" id="A0A501XDB9"/>
<evidence type="ECO:0000256" key="1">
    <source>
        <dbReference type="ARBA" id="ARBA00022801"/>
    </source>
</evidence>
<feature type="domain" description="Peptidase S9 prolyl oligopeptidase catalytic" evidence="4">
    <location>
        <begin position="423"/>
        <end position="627"/>
    </location>
</feature>
<name>A0A501XDB9_9SPHN</name>
<dbReference type="RefSeq" id="WP_140929292.1">
    <property type="nucleotide sequence ID" value="NZ_VFSU01000034.1"/>
</dbReference>
<dbReference type="SUPFAM" id="SSF82171">
    <property type="entry name" value="DPP6 N-terminal domain-like"/>
    <property type="match status" value="1"/>
</dbReference>
<dbReference type="InterPro" id="IPR011659">
    <property type="entry name" value="WD40"/>
</dbReference>
<dbReference type="PANTHER" id="PTHR42776">
    <property type="entry name" value="SERINE PEPTIDASE S9 FAMILY MEMBER"/>
    <property type="match status" value="1"/>
</dbReference>
<dbReference type="PANTHER" id="PTHR42776:SF27">
    <property type="entry name" value="DIPEPTIDYL PEPTIDASE FAMILY MEMBER 6"/>
    <property type="match status" value="1"/>
</dbReference>
<proteinExistence type="predicted"/>
<evidence type="ECO:0000313" key="6">
    <source>
        <dbReference type="Proteomes" id="UP000319897"/>
    </source>
</evidence>
<evidence type="ECO:0000313" key="5">
    <source>
        <dbReference type="EMBL" id="TPE58439.1"/>
    </source>
</evidence>
<sequence>MRMKLVLLAGLSLMSVPAMTQPATADGTGVAALVGALGRINSATSPTLSPDGKRLAYVSNSSGVPQIWVQDVGGNAPARQITNLTDPVGFVIWSPTADELAYQVLPGGGLNTQIWVVKPDGTSARRLSPGGKENNGLDGWTRDGRYLLAENNARNPSSRDAALINAASGEWRFLTSNTGLNSITDVRGDRAIVTRLVGRGDNNLHLIDLKSGRELLLTPHDGKAQTGWGELSPDGRRLWVSSNIGRDRQAFGYIDMAADGTPSPIRYLATRDDAVADSALLSDDGKTAALVWNANGRSKLDWLDTASGGITPGPELPLDIVSPYELSQDGKTLLLTGFSANRTGDIYSIDRPSGALTRLTQSRHDGVDLGKLVRPELIEYQAADGVKLSGWLYRPPGAKGPLPLVFNYHGGPEGQARPTMNPDAQALVANGIAVFAPNVRGSSGFGKAFMAMDDGAKRVDGVQDIKATTDALVRMGIADPKRLGIMGGSYGGYMVMAGVTEFPDMFAAGVNLFGVVNFESFFRETEPWMAAISTTEYGDPKTQAEMLKQLSPIHKLDRITTPLFVLHGANDTNVPVVEAEQIVASLKARGVPVRYTLFPDEGHGWRKTVNRVRSTTEIVDFFVQHLKAPAS</sequence>
<dbReference type="InterPro" id="IPR001375">
    <property type="entry name" value="Peptidase_S9_cat"/>
</dbReference>
<dbReference type="Proteomes" id="UP000319897">
    <property type="component" value="Unassembled WGS sequence"/>
</dbReference>
<feature type="signal peptide" evidence="3">
    <location>
        <begin position="1"/>
        <end position="20"/>
    </location>
</feature>
<keyword evidence="2" id="KW-0720">Serine protease</keyword>
<protein>
    <submittedName>
        <fullName evidence="5">S9 family peptidase</fullName>
    </submittedName>
</protein>
<evidence type="ECO:0000256" key="3">
    <source>
        <dbReference type="SAM" id="SignalP"/>
    </source>
</evidence>